<evidence type="ECO:0000256" key="2">
    <source>
        <dbReference type="ARBA" id="ARBA00023002"/>
    </source>
</evidence>
<dbReference type="OrthoDB" id="9806254at2"/>
<evidence type="ECO:0000313" key="4">
    <source>
        <dbReference type="EMBL" id="THF83295.1"/>
    </source>
</evidence>
<dbReference type="EMBL" id="SSOB01000005">
    <property type="protein sequence ID" value="THF83295.1"/>
    <property type="molecule type" value="Genomic_DNA"/>
</dbReference>
<reference evidence="4 5" key="1">
    <citation type="submission" date="2019-04" db="EMBL/GenBank/DDBJ databases">
        <title>Cohnella sp. nov. isolated from preserved vegetables.</title>
        <authorList>
            <person name="Lin S.-Y."/>
            <person name="Hung M.-H."/>
            <person name="Young C.-C."/>
        </authorList>
    </citation>
    <scope>NUCLEOTIDE SEQUENCE [LARGE SCALE GENOMIC DNA]</scope>
    <source>
        <strain evidence="4 5">CC-MHH1044</strain>
    </source>
</reference>
<organism evidence="4 5">
    <name type="scientific">Cohnella fermenti</name>
    <dbReference type="NCBI Taxonomy" id="2565925"/>
    <lineage>
        <taxon>Bacteria</taxon>
        <taxon>Bacillati</taxon>
        <taxon>Bacillota</taxon>
        <taxon>Bacilli</taxon>
        <taxon>Bacillales</taxon>
        <taxon>Paenibacillaceae</taxon>
        <taxon>Cohnella</taxon>
    </lineage>
</organism>
<comment type="similarity">
    <text evidence="1">Belongs to the isocitrate and isopropylmalate dehydrogenases family.</text>
</comment>
<dbReference type="Pfam" id="PF00180">
    <property type="entry name" value="Iso_dh"/>
    <property type="match status" value="1"/>
</dbReference>
<keyword evidence="5" id="KW-1185">Reference proteome</keyword>
<dbReference type="GO" id="GO:0006099">
    <property type="term" value="P:tricarboxylic acid cycle"/>
    <property type="evidence" value="ECO:0007669"/>
    <property type="project" value="TreeGrafter"/>
</dbReference>
<accession>A0A4S4C680</accession>
<dbReference type="GO" id="GO:0006102">
    <property type="term" value="P:isocitrate metabolic process"/>
    <property type="evidence" value="ECO:0007669"/>
    <property type="project" value="TreeGrafter"/>
</dbReference>
<dbReference type="GO" id="GO:0051287">
    <property type="term" value="F:NAD binding"/>
    <property type="evidence" value="ECO:0007669"/>
    <property type="project" value="InterPro"/>
</dbReference>
<dbReference type="Gene3D" id="3.40.718.10">
    <property type="entry name" value="Isopropylmalate Dehydrogenase"/>
    <property type="match status" value="1"/>
</dbReference>
<feature type="domain" description="Isopropylmalate dehydrogenase-like" evidence="3">
    <location>
        <begin position="8"/>
        <end position="353"/>
    </location>
</feature>
<dbReference type="RefSeq" id="WP_136368775.1">
    <property type="nucleotide sequence ID" value="NZ_SSOB01000005.1"/>
</dbReference>
<sequence length="363" mass="38081">MSGSGKYRLGVLYGDGIGPEIVAAAWRALRAAERAGGVELFDPVELPMGLGAIREHGSALPQRTKDELGNCHGWLMGPHDSASYPAEHRAATNPSGELRKRFDLYANIRPSRTLQGVRGVAKDADLVIFRENTEEFYPDRNLVAGSGEWQVTPDVVVTAGVFTRRAAERIAHAAFRAAERRRGLVSIVHKANVIKLGSGLFLRTCLEVAEQYPHVRVNDYHVDAAAARLVRSAGEFDVIVTTNLFGDILSDLAGELTGSLGLSPSINAGDDIAMAQAAHGSAPDIAGQDKANPVGMLLSAAMLADWLGAKHGDSRLTGIGRRLDGAVAAALAAGVATADLGGAATTGQFAQAVIARLEAAHGG</sequence>
<evidence type="ECO:0000313" key="5">
    <source>
        <dbReference type="Proteomes" id="UP000310636"/>
    </source>
</evidence>
<dbReference type="SMART" id="SM01329">
    <property type="entry name" value="Iso_dh"/>
    <property type="match status" value="1"/>
</dbReference>
<dbReference type="InterPro" id="IPR019818">
    <property type="entry name" value="IsoCit/isopropylmalate_DH_CS"/>
</dbReference>
<protein>
    <submittedName>
        <fullName evidence="4">Isocitrate/isopropylmalate dehydrogenase family protein</fullName>
    </submittedName>
</protein>
<dbReference type="InterPro" id="IPR024084">
    <property type="entry name" value="IsoPropMal-DH-like_dom"/>
</dbReference>
<keyword evidence="2" id="KW-0560">Oxidoreductase</keyword>
<dbReference type="PROSITE" id="PS00470">
    <property type="entry name" value="IDH_IMDH"/>
    <property type="match status" value="1"/>
</dbReference>
<dbReference type="GO" id="GO:0004449">
    <property type="term" value="F:isocitrate dehydrogenase (NAD+) activity"/>
    <property type="evidence" value="ECO:0007669"/>
    <property type="project" value="TreeGrafter"/>
</dbReference>
<dbReference type="Proteomes" id="UP000310636">
    <property type="component" value="Unassembled WGS sequence"/>
</dbReference>
<dbReference type="SUPFAM" id="SSF53659">
    <property type="entry name" value="Isocitrate/Isopropylmalate dehydrogenase-like"/>
    <property type="match status" value="1"/>
</dbReference>
<evidence type="ECO:0000259" key="3">
    <source>
        <dbReference type="SMART" id="SM01329"/>
    </source>
</evidence>
<dbReference type="PANTHER" id="PTHR11835">
    <property type="entry name" value="DECARBOXYLATING DEHYDROGENASES-ISOCITRATE, ISOPROPYLMALATE, TARTRATE"/>
    <property type="match status" value="1"/>
</dbReference>
<evidence type="ECO:0000256" key="1">
    <source>
        <dbReference type="ARBA" id="ARBA00007769"/>
    </source>
</evidence>
<dbReference type="AlphaFoldDB" id="A0A4S4C680"/>
<proteinExistence type="inferred from homology"/>
<dbReference type="PANTHER" id="PTHR11835:SF34">
    <property type="entry name" value="ISOCITRATE DEHYDROGENASE [NAD] SUBUNIT ALPHA, MITOCHONDRIAL"/>
    <property type="match status" value="1"/>
</dbReference>
<name>A0A4S4C680_9BACL</name>
<comment type="caution">
    <text evidence="4">The sequence shown here is derived from an EMBL/GenBank/DDBJ whole genome shotgun (WGS) entry which is preliminary data.</text>
</comment>
<dbReference type="GO" id="GO:0000287">
    <property type="term" value="F:magnesium ion binding"/>
    <property type="evidence" value="ECO:0007669"/>
    <property type="project" value="InterPro"/>
</dbReference>
<gene>
    <name evidence="4" type="ORF">E6C55_05425</name>
</gene>